<sequence>MMVFSNAGTGFLAGKQVFPIDYAAEVSQKLVDASHRNDLKSALDCIADPFVDVSFIGTVYLRARKTEVVLHDESPHEVRVEFEEFKTEVTALFLAAHAGNVALVRKLLSVGANVNQKLFRGYATTAAVREGHLEILQTLINAGASQPACEEALLEASYLGRARPAELLMGSEMIRPYAAVHALVTACCRGFVDVVDTLIKCGVDANATDRMLLQSSKPFMHTNVNCNALAVAIVSRQVSVVRLLLQAGVRVDIKVRLGAWSWDTATGEEFRVGVGLAEPYSITWCAVEYFEASGAILRMLLQHHSVNNHHLGRTLVHHAILCGNPGALDVLLNCGADVELPVKTTSKIELRPIHLAAQFGLAKILQCLINAGCNLNSPTASGESALMICTRYKHEECLRVLAAAGADFGLVNAAGQCACSIASSIRWTLGFRQAVLDVIHAGSTVASSNTSIFSPLIFATQANDAVALKKLIERPDIDIDEQDQNGLSAAMIAAAGGQVDAFRLLVYAGANVKLQNKYGETALTLSEANHNADLFEKVILEYALERGNHRSAGFYPLHCAARCGDLDLARTLANRGYDINFADTDGYTPLMLAARGGHGSMCEFLISCGAICNIKNERHETALVLARKNGFGNGAERVILDELARTLVLDGAPVKKHTKRGKGTPHCKLLKMVDGIGVLRWGKSSKRNVICRGAELGPSTSFRWNRRRKIDADEPGLFHVMTTKNKEVHFVCEGGIEVAELWVRGIKLVTREAIFGKKQNDM</sequence>
<feature type="repeat" description="ANK" evidence="3">
    <location>
        <begin position="311"/>
        <end position="343"/>
    </location>
</feature>
<feature type="repeat" description="ANK" evidence="3">
    <location>
        <begin position="585"/>
        <end position="617"/>
    </location>
</feature>
<reference evidence="4 5" key="1">
    <citation type="journal article" date="2018" name="PLoS Genet.">
        <title>Population sequencing reveals clonal diversity and ancestral inbreeding in the grapevine cultivar Chardonnay.</title>
        <authorList>
            <person name="Roach M.J."/>
            <person name="Johnson D.L."/>
            <person name="Bohlmann J."/>
            <person name="van Vuuren H.J."/>
            <person name="Jones S.J."/>
            <person name="Pretorius I.S."/>
            <person name="Schmidt S.A."/>
            <person name="Borneman A.R."/>
        </authorList>
    </citation>
    <scope>NUCLEOTIDE SEQUENCE [LARGE SCALE GENOMIC DNA]</scope>
    <source>
        <strain evidence="5">cv. Chardonnay</strain>
        <tissue evidence="4">Leaf</tissue>
    </source>
</reference>
<proteinExistence type="predicted"/>
<evidence type="ECO:0000256" key="3">
    <source>
        <dbReference type="PROSITE-ProRule" id="PRU00023"/>
    </source>
</evidence>
<dbReference type="Pfam" id="PF12796">
    <property type="entry name" value="Ank_2"/>
    <property type="match status" value="3"/>
</dbReference>
<dbReference type="SMART" id="SM00248">
    <property type="entry name" value="ANK"/>
    <property type="match status" value="11"/>
</dbReference>
<feature type="repeat" description="ANK" evidence="3">
    <location>
        <begin position="352"/>
        <end position="380"/>
    </location>
</feature>
<dbReference type="InterPro" id="IPR051165">
    <property type="entry name" value="Multifunctional_ANK_Repeat"/>
</dbReference>
<comment type="caution">
    <text evidence="4">The sequence shown here is derived from an EMBL/GenBank/DDBJ whole genome shotgun (WGS) entry which is preliminary data.</text>
</comment>
<feature type="repeat" description="ANK" evidence="3">
    <location>
        <begin position="87"/>
        <end position="119"/>
    </location>
</feature>
<dbReference type="SUPFAM" id="SSF48403">
    <property type="entry name" value="Ankyrin repeat"/>
    <property type="match status" value="2"/>
</dbReference>
<accession>A0A438DIS8</accession>
<gene>
    <name evidence="4" type="primary">ANK3_1</name>
    <name evidence="4" type="ORF">CK203_077019</name>
</gene>
<dbReference type="PROSITE" id="PS50088">
    <property type="entry name" value="ANK_REPEAT"/>
    <property type="match status" value="6"/>
</dbReference>
<keyword evidence="1" id="KW-0677">Repeat</keyword>
<dbReference type="EMBL" id="QGNW01001606">
    <property type="protein sequence ID" value="RVW35385.1"/>
    <property type="molecule type" value="Genomic_DNA"/>
</dbReference>
<feature type="repeat" description="ANK" evidence="3">
    <location>
        <begin position="552"/>
        <end position="584"/>
    </location>
</feature>
<dbReference type="InterPro" id="IPR002110">
    <property type="entry name" value="Ankyrin_rpt"/>
</dbReference>
<evidence type="ECO:0000313" key="5">
    <source>
        <dbReference type="Proteomes" id="UP000288805"/>
    </source>
</evidence>
<feature type="repeat" description="ANK" evidence="3">
    <location>
        <begin position="485"/>
        <end position="517"/>
    </location>
</feature>
<dbReference type="Pfam" id="PF13606">
    <property type="entry name" value="Ank_3"/>
    <property type="match status" value="1"/>
</dbReference>
<evidence type="ECO:0000256" key="1">
    <source>
        <dbReference type="ARBA" id="ARBA00022737"/>
    </source>
</evidence>
<dbReference type="PANTHER" id="PTHR24123">
    <property type="entry name" value="ANKYRIN REPEAT-CONTAINING"/>
    <property type="match status" value="1"/>
</dbReference>
<name>A0A438DIS8_VITVI</name>
<dbReference type="Pfam" id="PF00023">
    <property type="entry name" value="Ank"/>
    <property type="match status" value="1"/>
</dbReference>
<dbReference type="PANTHER" id="PTHR24123:SF95">
    <property type="entry name" value="ANKYRIN-2-LIKE"/>
    <property type="match status" value="1"/>
</dbReference>
<dbReference type="PROSITE" id="PS50297">
    <property type="entry name" value="ANK_REP_REGION"/>
    <property type="match status" value="4"/>
</dbReference>
<evidence type="ECO:0000256" key="2">
    <source>
        <dbReference type="ARBA" id="ARBA00023043"/>
    </source>
</evidence>
<evidence type="ECO:0000313" key="4">
    <source>
        <dbReference type="EMBL" id="RVW35385.1"/>
    </source>
</evidence>
<organism evidence="4 5">
    <name type="scientific">Vitis vinifera</name>
    <name type="common">Grape</name>
    <dbReference type="NCBI Taxonomy" id="29760"/>
    <lineage>
        <taxon>Eukaryota</taxon>
        <taxon>Viridiplantae</taxon>
        <taxon>Streptophyta</taxon>
        <taxon>Embryophyta</taxon>
        <taxon>Tracheophyta</taxon>
        <taxon>Spermatophyta</taxon>
        <taxon>Magnoliopsida</taxon>
        <taxon>eudicotyledons</taxon>
        <taxon>Gunneridae</taxon>
        <taxon>Pentapetalae</taxon>
        <taxon>rosids</taxon>
        <taxon>Vitales</taxon>
        <taxon>Vitaceae</taxon>
        <taxon>Viteae</taxon>
        <taxon>Vitis</taxon>
    </lineage>
</organism>
<keyword evidence="2 3" id="KW-0040">ANK repeat</keyword>
<dbReference type="AlphaFoldDB" id="A0A438DIS8"/>
<dbReference type="Proteomes" id="UP000288805">
    <property type="component" value="Unassembled WGS sequence"/>
</dbReference>
<dbReference type="Gene3D" id="1.25.40.20">
    <property type="entry name" value="Ankyrin repeat-containing domain"/>
    <property type="match status" value="5"/>
</dbReference>
<dbReference type="InterPro" id="IPR036770">
    <property type="entry name" value="Ankyrin_rpt-contain_sf"/>
</dbReference>
<protein>
    <submittedName>
        <fullName evidence="4">Ankyrin-3</fullName>
    </submittedName>
</protein>